<evidence type="ECO:0000313" key="2">
    <source>
        <dbReference type="Proteomes" id="UP000095746"/>
    </source>
</evidence>
<name>A0A174U9B0_FLAPL</name>
<reference evidence="1 2" key="1">
    <citation type="submission" date="2015-09" db="EMBL/GenBank/DDBJ databases">
        <authorList>
            <consortium name="Pathogen Informatics"/>
        </authorList>
    </citation>
    <scope>NUCLEOTIDE SEQUENCE [LARGE SCALE GENOMIC DNA]</scope>
    <source>
        <strain evidence="1 2">2789STDY5608854</strain>
    </source>
</reference>
<dbReference type="EMBL" id="CYZT01000745">
    <property type="protein sequence ID" value="CUQ17946.1"/>
    <property type="molecule type" value="Genomic_DNA"/>
</dbReference>
<accession>A0A174U9B0</accession>
<protein>
    <submittedName>
        <fullName evidence="1">Uncharacterized protein</fullName>
    </submittedName>
</protein>
<sequence length="167" mass="17257">MGGVGEAHAELGQVLTPQGGLHEELDVVCNKHQIARLPVQVDAAGGVGDDQGIAAQQAEHPHRVGHLLIGVALVVVHTALHNSHLLPLQGAEHQLTLVAGGGGHLEMGDILIRHGNGVFHNIAHVAQAGTQDHGHLGGKAADLAADVVRALLVLGKRVVHKACPPYL</sequence>
<dbReference type="AlphaFoldDB" id="A0A174U9B0"/>
<proteinExistence type="predicted"/>
<dbReference type="Proteomes" id="UP000095746">
    <property type="component" value="Unassembled WGS sequence"/>
</dbReference>
<evidence type="ECO:0000313" key="1">
    <source>
        <dbReference type="EMBL" id="CUQ17946.1"/>
    </source>
</evidence>
<gene>
    <name evidence="1" type="ORF">ERS852411_04069</name>
</gene>
<organism evidence="1 2">
    <name type="scientific">Flavonifractor plautii</name>
    <name type="common">Fusobacterium plautii</name>
    <dbReference type="NCBI Taxonomy" id="292800"/>
    <lineage>
        <taxon>Bacteria</taxon>
        <taxon>Bacillati</taxon>
        <taxon>Bacillota</taxon>
        <taxon>Clostridia</taxon>
        <taxon>Eubacteriales</taxon>
        <taxon>Oscillospiraceae</taxon>
        <taxon>Flavonifractor</taxon>
    </lineage>
</organism>